<accession>A0A8K0RZ00</accession>
<organism evidence="3 4">
    <name type="scientific">Fusarium tricinctum</name>
    <dbReference type="NCBI Taxonomy" id="61284"/>
    <lineage>
        <taxon>Eukaryota</taxon>
        <taxon>Fungi</taxon>
        <taxon>Dikarya</taxon>
        <taxon>Ascomycota</taxon>
        <taxon>Pezizomycotina</taxon>
        <taxon>Sordariomycetes</taxon>
        <taxon>Hypocreomycetidae</taxon>
        <taxon>Hypocreales</taxon>
        <taxon>Nectriaceae</taxon>
        <taxon>Fusarium</taxon>
        <taxon>Fusarium tricinctum species complex</taxon>
    </lineage>
</organism>
<dbReference type="OrthoDB" id="47007at2759"/>
<keyword evidence="4" id="KW-1185">Reference proteome</keyword>
<dbReference type="Proteomes" id="UP000813427">
    <property type="component" value="Unassembled WGS sequence"/>
</dbReference>
<evidence type="ECO:0000313" key="4">
    <source>
        <dbReference type="Proteomes" id="UP000813427"/>
    </source>
</evidence>
<dbReference type="Pfam" id="PF06985">
    <property type="entry name" value="HET"/>
    <property type="match status" value="1"/>
</dbReference>
<gene>
    <name evidence="3" type="ORF">BKA59DRAFT_499911</name>
</gene>
<evidence type="ECO:0000256" key="1">
    <source>
        <dbReference type="SAM" id="MobiDB-lite"/>
    </source>
</evidence>
<feature type="region of interest" description="Disordered" evidence="1">
    <location>
        <begin position="345"/>
        <end position="367"/>
    </location>
</feature>
<dbReference type="InterPro" id="IPR010730">
    <property type="entry name" value="HET"/>
</dbReference>
<dbReference type="PANTHER" id="PTHR33112">
    <property type="entry name" value="DOMAIN PROTEIN, PUTATIVE-RELATED"/>
    <property type="match status" value="1"/>
</dbReference>
<reference evidence="3" key="1">
    <citation type="journal article" date="2021" name="Nat. Commun.">
        <title>Genetic determinants of endophytism in the Arabidopsis root mycobiome.</title>
        <authorList>
            <person name="Mesny F."/>
            <person name="Miyauchi S."/>
            <person name="Thiergart T."/>
            <person name="Pickel B."/>
            <person name="Atanasova L."/>
            <person name="Karlsson M."/>
            <person name="Huettel B."/>
            <person name="Barry K.W."/>
            <person name="Haridas S."/>
            <person name="Chen C."/>
            <person name="Bauer D."/>
            <person name="Andreopoulos W."/>
            <person name="Pangilinan J."/>
            <person name="LaButti K."/>
            <person name="Riley R."/>
            <person name="Lipzen A."/>
            <person name="Clum A."/>
            <person name="Drula E."/>
            <person name="Henrissat B."/>
            <person name="Kohler A."/>
            <person name="Grigoriev I.V."/>
            <person name="Martin F.M."/>
            <person name="Hacquard S."/>
        </authorList>
    </citation>
    <scope>NUCLEOTIDE SEQUENCE</scope>
    <source>
        <strain evidence="3">MPI-SDFR-AT-0068</strain>
    </source>
</reference>
<evidence type="ECO:0000259" key="2">
    <source>
        <dbReference type="Pfam" id="PF06985"/>
    </source>
</evidence>
<comment type="caution">
    <text evidence="3">The sequence shown here is derived from an EMBL/GenBank/DDBJ whole genome shotgun (WGS) entry which is preliminary data.</text>
</comment>
<sequence length="616" mass="69883">MSLCSLCKEIPWGTLPEAPRDSWWPPSGVTPIYEFSRWPSHSRGYLHHHTLQALEHSAKDLHCGLCCLILKQVEICKSEVEWLRPTQEAKYSDSCYWPTWEFWVVQRPNGDGLWVMTDTENAGVIRARLVAAIGVCVRDGEMLRCSCGIPYCMAYCWGSGPHYTTTKATLQDRKKQIRIANLPATQRDTIKLTRELGIQYLWIDSICICQDDHGDWERESAKMTSVYDNSYLTIAASKGSDSSGGLFDQKVPREYFEFECSYGDCRGSILAFETSLHNEVIPDNYITLPDEPLSERSWVLQERVLSRRTVLYTSQQMCFECGEGFQGEDGLLLGREYMDIYKKPKKGTKPGIESETDADREQDTSTGHKATLTAWRELLYSYGQRKLTHASDKLPAVSGLARIYAEQLGDEYVAGLWRSHLVKGLVWDGMHCRRGGEYKAPSWSWASIDGGFCYVNPEGDVELAEVVDVKITLKGANPYGEVTDGRVQLRAPMEPISIDTENWDPTNFAICPKLFPTVYVAHHEVNARFDFDVADEDSAQEAMKMVKSWEGAEVFLLILLRNETKQGGFLYRGLIVRKVEGGEEYTRLGSAFLDQEILRQRVEEQTKDGLPLITLI</sequence>
<dbReference type="EMBL" id="JAGPXF010000003">
    <property type="protein sequence ID" value="KAH7251005.1"/>
    <property type="molecule type" value="Genomic_DNA"/>
</dbReference>
<proteinExistence type="predicted"/>
<protein>
    <submittedName>
        <fullName evidence="3">Heterokaryon incompatibility protein-domain-containing protein</fullName>
    </submittedName>
</protein>
<dbReference type="PANTHER" id="PTHR33112:SF16">
    <property type="entry name" value="HETEROKARYON INCOMPATIBILITY DOMAIN-CONTAINING PROTEIN"/>
    <property type="match status" value="1"/>
</dbReference>
<dbReference type="AlphaFoldDB" id="A0A8K0RZ00"/>
<name>A0A8K0RZ00_9HYPO</name>
<feature type="domain" description="Heterokaryon incompatibility" evidence="2">
    <location>
        <begin position="152"/>
        <end position="302"/>
    </location>
</feature>
<evidence type="ECO:0000313" key="3">
    <source>
        <dbReference type="EMBL" id="KAH7251005.1"/>
    </source>
</evidence>